<evidence type="ECO:0000313" key="9">
    <source>
        <dbReference type="EMBL" id="GKT41588.1"/>
    </source>
</evidence>
<dbReference type="PROSITE" id="PS50929">
    <property type="entry name" value="ABC_TM1F"/>
    <property type="match status" value="1"/>
</dbReference>
<dbReference type="InterPro" id="IPR003439">
    <property type="entry name" value="ABC_transporter-like_ATP-bd"/>
</dbReference>
<evidence type="ECO:0000256" key="3">
    <source>
        <dbReference type="ARBA" id="ARBA00022741"/>
    </source>
</evidence>
<dbReference type="GeneID" id="73322571"/>
<dbReference type="Proteomes" id="UP001055115">
    <property type="component" value="Unassembled WGS sequence"/>
</dbReference>
<evidence type="ECO:0000256" key="6">
    <source>
        <dbReference type="ARBA" id="ARBA00023136"/>
    </source>
</evidence>
<dbReference type="InterPro" id="IPR027417">
    <property type="entry name" value="P-loop_NTPase"/>
</dbReference>
<dbReference type="InterPro" id="IPR011527">
    <property type="entry name" value="ABC1_TM_dom"/>
</dbReference>
<proteinExistence type="predicted"/>
<keyword evidence="10" id="KW-1185">Reference proteome</keyword>
<dbReference type="InterPro" id="IPR050173">
    <property type="entry name" value="ABC_transporter_C-like"/>
</dbReference>
<feature type="transmembrane region" description="Helical" evidence="7">
    <location>
        <begin position="70"/>
        <end position="90"/>
    </location>
</feature>
<keyword evidence="4" id="KW-0067">ATP-binding</keyword>
<evidence type="ECO:0000256" key="2">
    <source>
        <dbReference type="ARBA" id="ARBA00022692"/>
    </source>
</evidence>
<dbReference type="Gene3D" id="3.40.50.300">
    <property type="entry name" value="P-loop containing nucleotide triphosphate hydrolases"/>
    <property type="match status" value="1"/>
</dbReference>
<organism evidence="9 10">
    <name type="scientific">Colletotrichum spaethianum</name>
    <dbReference type="NCBI Taxonomy" id="700344"/>
    <lineage>
        <taxon>Eukaryota</taxon>
        <taxon>Fungi</taxon>
        <taxon>Dikarya</taxon>
        <taxon>Ascomycota</taxon>
        <taxon>Pezizomycotina</taxon>
        <taxon>Sordariomycetes</taxon>
        <taxon>Hypocreomycetidae</taxon>
        <taxon>Glomerellales</taxon>
        <taxon>Glomerellaceae</taxon>
        <taxon>Colletotrichum</taxon>
        <taxon>Colletotrichum spaethianum species complex</taxon>
    </lineage>
</organism>
<dbReference type="Gene3D" id="1.20.1560.10">
    <property type="entry name" value="ABC transporter type 1, transmembrane domain"/>
    <property type="match status" value="1"/>
</dbReference>
<dbReference type="PANTHER" id="PTHR24223:SF399">
    <property type="entry name" value="ABC TRANSPORTER ATNG"/>
    <property type="match status" value="1"/>
</dbReference>
<dbReference type="AlphaFoldDB" id="A0AA37NYX3"/>
<keyword evidence="2 7" id="KW-0812">Transmembrane</keyword>
<feature type="domain" description="ABC transmembrane type-1" evidence="8">
    <location>
        <begin position="316"/>
        <end position="601"/>
    </location>
</feature>
<dbReference type="SUPFAM" id="SSF52540">
    <property type="entry name" value="P-loop containing nucleoside triphosphate hydrolases"/>
    <property type="match status" value="1"/>
</dbReference>
<keyword evidence="6 7" id="KW-0472">Membrane</keyword>
<dbReference type="GO" id="GO:0005524">
    <property type="term" value="F:ATP binding"/>
    <property type="evidence" value="ECO:0007669"/>
    <property type="project" value="UniProtKB-KW"/>
</dbReference>
<comment type="caution">
    <text evidence="9">The sequence shown here is derived from an EMBL/GenBank/DDBJ whole genome shotgun (WGS) entry which is preliminary data.</text>
</comment>
<keyword evidence="5 7" id="KW-1133">Transmembrane helix</keyword>
<dbReference type="EMBL" id="BQXU01000003">
    <property type="protein sequence ID" value="GKT41588.1"/>
    <property type="molecule type" value="Genomic_DNA"/>
</dbReference>
<dbReference type="GO" id="GO:0016887">
    <property type="term" value="F:ATP hydrolysis activity"/>
    <property type="evidence" value="ECO:0007669"/>
    <property type="project" value="InterPro"/>
</dbReference>
<sequence length="788" mass="86370">MSRWADRQAVLGVQGCSGGASSKSTTCVRNADFDLGLEEIVYSIIPCSIAILWGLHRCRQLWKRPVVAQGSILFTRYLVGCIVLCAILLLTLPSSLAIAPISAILISGFFGCCQPRRQSASPQGSHLLTRKLVLWHALPAFQVAGLESLIWTAVAGVPHHDLGISIASWAVSVISSLLLLLVSKLEHSRSLAPSALLQTFLLLTVVLDATRIRSVWFAGGLYHESQLVFIQLFIKIFLLFTESRSKAAVISIPARQVSREEIAGIFGKGLALWVNPLLSLGWRKDLTVDDLEPVDEPLSVLRAFWADIFVIHIPRLAMVGFGLVQPLLVQTTIKYIQNHGDKPVSCGQWLIAAFAMTYLGVSISTQWYGQLNNRLITRIRGALIAIIYQNMLSLRAETDNSQAAVSLMSTEVERITVAAQWSFSIVPNLIQLGFALWILSSQLGGVSVAPVVIAIRKPPPGMKHSLLRWDQQANEYMSVCVSVGVRVGQLVPPRQRRWMEAIQKRVGITTEIIGSVKGVKMSGLSAAVQDQIQGLRDFELDESKKFRRMQIINVLVAFAIVQKLSNGEPLNVVQAFTSLSLLGILINPVSELVMIPHNLGSVIGCLDRIQEFMVKEKRNDYRQIKFVTSQNPVHENGISEPLAESRPLIKVSEGSFGWHSTQPILHDLDIGVPCGTLTMLVGPVGSGKSTLLKSLVGETYRISGTVEYTTSTDVAYCDQDPWILNQSIKDNIFGGAGYDPVLYSKVIQACQLDQDLILLPQRDETVVGSSGAALSGGQKHRIVRSLPC</sequence>
<dbReference type="RefSeq" id="XP_049123938.1">
    <property type="nucleotide sequence ID" value="XM_049267981.1"/>
</dbReference>
<dbReference type="PANTHER" id="PTHR24223">
    <property type="entry name" value="ATP-BINDING CASSETTE SUB-FAMILY C"/>
    <property type="match status" value="1"/>
</dbReference>
<feature type="transmembrane region" description="Helical" evidence="7">
    <location>
        <begin position="166"/>
        <end position="183"/>
    </location>
</feature>
<dbReference type="Pfam" id="PF00005">
    <property type="entry name" value="ABC_tran"/>
    <property type="match status" value="1"/>
</dbReference>
<accession>A0AA37NYX3</accession>
<keyword evidence="3" id="KW-0547">Nucleotide-binding</keyword>
<evidence type="ECO:0000313" key="10">
    <source>
        <dbReference type="Proteomes" id="UP001055115"/>
    </source>
</evidence>
<protein>
    <submittedName>
        <fullName evidence="9">ABC transporter atnG</fullName>
    </submittedName>
</protein>
<dbReference type="SUPFAM" id="SSF90123">
    <property type="entry name" value="ABC transporter transmembrane region"/>
    <property type="match status" value="2"/>
</dbReference>
<dbReference type="GO" id="GO:0140359">
    <property type="term" value="F:ABC-type transporter activity"/>
    <property type="evidence" value="ECO:0007669"/>
    <property type="project" value="InterPro"/>
</dbReference>
<feature type="transmembrane region" description="Helical" evidence="7">
    <location>
        <begin position="195"/>
        <end position="219"/>
    </location>
</feature>
<evidence type="ECO:0000256" key="7">
    <source>
        <dbReference type="SAM" id="Phobius"/>
    </source>
</evidence>
<dbReference type="GO" id="GO:0016020">
    <property type="term" value="C:membrane"/>
    <property type="evidence" value="ECO:0007669"/>
    <property type="project" value="InterPro"/>
</dbReference>
<keyword evidence="1" id="KW-0813">Transport</keyword>
<feature type="transmembrane region" description="Helical" evidence="7">
    <location>
        <begin position="133"/>
        <end position="154"/>
    </location>
</feature>
<evidence type="ECO:0000256" key="5">
    <source>
        <dbReference type="ARBA" id="ARBA00022989"/>
    </source>
</evidence>
<gene>
    <name evidence="9" type="ORF">ColSpa_01769</name>
</gene>
<evidence type="ECO:0000259" key="8">
    <source>
        <dbReference type="PROSITE" id="PS50929"/>
    </source>
</evidence>
<evidence type="ECO:0000256" key="4">
    <source>
        <dbReference type="ARBA" id="ARBA00022840"/>
    </source>
</evidence>
<name>A0AA37NYX3_9PEZI</name>
<dbReference type="InterPro" id="IPR036640">
    <property type="entry name" value="ABC1_TM_sf"/>
</dbReference>
<reference evidence="9 10" key="1">
    <citation type="submission" date="2022-03" db="EMBL/GenBank/DDBJ databases">
        <title>Genome data of Colletotrichum spp.</title>
        <authorList>
            <person name="Utami Y.D."/>
            <person name="Hiruma K."/>
        </authorList>
    </citation>
    <scope>NUCLEOTIDE SEQUENCE [LARGE SCALE GENOMIC DNA]</scope>
    <source>
        <strain evidence="9 10">MAFF 239500</strain>
    </source>
</reference>
<evidence type="ECO:0000256" key="1">
    <source>
        <dbReference type="ARBA" id="ARBA00022448"/>
    </source>
</evidence>
<feature type="transmembrane region" description="Helical" evidence="7">
    <location>
        <begin position="96"/>
        <end position="113"/>
    </location>
</feature>